<dbReference type="GO" id="GO:0004553">
    <property type="term" value="F:hydrolase activity, hydrolyzing O-glycosyl compounds"/>
    <property type="evidence" value="ECO:0007669"/>
    <property type="project" value="InterPro"/>
</dbReference>
<dbReference type="InterPro" id="IPR013320">
    <property type="entry name" value="ConA-like_dom_sf"/>
</dbReference>
<dbReference type="GO" id="GO:0005975">
    <property type="term" value="P:carbohydrate metabolic process"/>
    <property type="evidence" value="ECO:0007669"/>
    <property type="project" value="InterPro"/>
</dbReference>
<dbReference type="CDD" id="cd00413">
    <property type="entry name" value="Glyco_hydrolase_16"/>
    <property type="match status" value="1"/>
</dbReference>
<dbReference type="Proteomes" id="UP000322225">
    <property type="component" value="Chromosome 10"/>
</dbReference>
<sequence length="541" mass="54258">MRAVWTLLAILPLLGGTALAIPACQVPTSASVSASAAAAIATDGTGGDSTTGSATSSLASITSSLSASAVTEGASDIGANQLASTGGVDDLSSTMLATDTATSSDATAAATPDTGIVASDTSIAAGASSSASDGASSDAAASNTSPTAVGVADADASASTSSVVVSAGESSAGASSIVSDDDAVTASTASATDAGAGASVVPNASTSDAGVSASASASFDGENSADASASASPNGSTSASANSSSSTTKVASSSPGQVLLSDPSSCKCGYNITSLDNYYLPYKFSFAFSTETDRVLSSPSDLSDKGWIVNDGQHAGGAGDDGAQCWGDYKNLKIDKGDLVLTVPGGQTLGPEMKCAEIAFNETVTGGVFQTEAQLSAVEGVCEAMWLNHSIATQYADELDIEILSSQIDTIYNSNWPPNGDPNNPTALSSISATAQFPQGLDPTKSYNNYTIAWLQQDQKVTTNRYLNGQTLATPVGNEAIHPQIMTINLWSNGGSGWTKGPPAQDAEMRVKSVLFYYKTDKVSKMEDLSQDCKVSDVCQV</sequence>
<dbReference type="AlphaFoldDB" id="A0A5M6C2W0"/>
<dbReference type="PANTHER" id="PTHR38121">
    <property type="entry name" value="GH16 DOMAIN-CONTAINING PROTEIN"/>
    <property type="match status" value="1"/>
</dbReference>
<evidence type="ECO:0000313" key="3">
    <source>
        <dbReference type="EMBL" id="WWD21024.1"/>
    </source>
</evidence>
<gene>
    <name evidence="3" type="ORF">CI109_105505</name>
</gene>
<dbReference type="Pfam" id="PF00722">
    <property type="entry name" value="Glyco_hydro_16"/>
    <property type="match status" value="1"/>
</dbReference>
<dbReference type="EMBL" id="CP144060">
    <property type="protein sequence ID" value="WWD21024.1"/>
    <property type="molecule type" value="Genomic_DNA"/>
</dbReference>
<proteinExistence type="predicted"/>
<organism evidence="3 4">
    <name type="scientific">Kwoniella shandongensis</name>
    <dbReference type="NCBI Taxonomy" id="1734106"/>
    <lineage>
        <taxon>Eukaryota</taxon>
        <taxon>Fungi</taxon>
        <taxon>Dikarya</taxon>
        <taxon>Basidiomycota</taxon>
        <taxon>Agaricomycotina</taxon>
        <taxon>Tremellomycetes</taxon>
        <taxon>Tremellales</taxon>
        <taxon>Cryptococcaceae</taxon>
        <taxon>Kwoniella</taxon>
    </lineage>
</organism>
<evidence type="ECO:0000256" key="1">
    <source>
        <dbReference type="SAM" id="MobiDB-lite"/>
    </source>
</evidence>
<reference evidence="3" key="2">
    <citation type="submission" date="2024-01" db="EMBL/GenBank/DDBJ databases">
        <title>Comparative genomics of Cryptococcus and Kwoniella reveals pathogenesis evolution and contrasting modes of karyotype evolution via chromosome fusion or intercentromeric recombination.</title>
        <authorList>
            <person name="Coelho M.A."/>
            <person name="David-Palma M."/>
            <person name="Shea T."/>
            <person name="Bowers K."/>
            <person name="McGinley-Smith S."/>
            <person name="Mohammad A.W."/>
            <person name="Gnirke A."/>
            <person name="Yurkov A.M."/>
            <person name="Nowrousian M."/>
            <person name="Sun S."/>
            <person name="Cuomo C.A."/>
            <person name="Heitman J."/>
        </authorList>
    </citation>
    <scope>NUCLEOTIDE SEQUENCE</scope>
    <source>
        <strain evidence="3">CBS 12478</strain>
    </source>
</reference>
<dbReference type="InterPro" id="IPR000757">
    <property type="entry name" value="Beta-glucanase-like"/>
</dbReference>
<evidence type="ECO:0000313" key="4">
    <source>
        <dbReference type="Proteomes" id="UP000322225"/>
    </source>
</evidence>
<keyword evidence="4" id="KW-1185">Reference proteome</keyword>
<keyword evidence="2" id="KW-0732">Signal</keyword>
<dbReference type="SUPFAM" id="SSF49899">
    <property type="entry name" value="Concanavalin A-like lectins/glucanases"/>
    <property type="match status" value="1"/>
</dbReference>
<dbReference type="PROSITE" id="PS51762">
    <property type="entry name" value="GH16_2"/>
    <property type="match status" value="1"/>
</dbReference>
<name>A0A5M6C2W0_9TREE</name>
<reference evidence="3" key="1">
    <citation type="submission" date="2017-08" db="EMBL/GenBank/DDBJ databases">
        <authorList>
            <person name="Cuomo C."/>
            <person name="Billmyre B."/>
            <person name="Heitman J."/>
        </authorList>
    </citation>
    <scope>NUCLEOTIDE SEQUENCE</scope>
    <source>
        <strain evidence="3">CBS 12478</strain>
    </source>
</reference>
<dbReference type="Gene3D" id="2.60.120.200">
    <property type="match status" value="1"/>
</dbReference>
<protein>
    <submittedName>
        <fullName evidence="3">Uncharacterized protein</fullName>
    </submittedName>
</protein>
<dbReference type="GeneID" id="43587526"/>
<feature type="compositionally biased region" description="Low complexity" evidence="1">
    <location>
        <begin position="190"/>
        <end position="254"/>
    </location>
</feature>
<dbReference type="PANTHER" id="PTHR38121:SF4">
    <property type="entry name" value="GH16 DOMAIN-CONTAINING PROTEIN-RELATED"/>
    <property type="match status" value="1"/>
</dbReference>
<accession>A0A5M6C2W0</accession>
<dbReference type="OrthoDB" id="25131at2759"/>
<dbReference type="KEGG" id="ksn:43587526"/>
<evidence type="ECO:0000256" key="2">
    <source>
        <dbReference type="SAM" id="SignalP"/>
    </source>
</evidence>
<feature type="signal peptide" evidence="2">
    <location>
        <begin position="1"/>
        <end position="20"/>
    </location>
</feature>
<feature type="chain" id="PRO_5044300183" evidence="2">
    <location>
        <begin position="21"/>
        <end position="541"/>
    </location>
</feature>
<feature type="region of interest" description="Disordered" evidence="1">
    <location>
        <begin position="190"/>
        <end position="260"/>
    </location>
</feature>
<dbReference type="RefSeq" id="XP_031862261.1">
    <property type="nucleotide sequence ID" value="XM_032003403.1"/>
</dbReference>